<dbReference type="EMBL" id="JACVVK020000033">
    <property type="protein sequence ID" value="KAK7501041.1"/>
    <property type="molecule type" value="Genomic_DNA"/>
</dbReference>
<organism evidence="2 3">
    <name type="scientific">Batillaria attramentaria</name>
    <dbReference type="NCBI Taxonomy" id="370345"/>
    <lineage>
        <taxon>Eukaryota</taxon>
        <taxon>Metazoa</taxon>
        <taxon>Spiralia</taxon>
        <taxon>Lophotrochozoa</taxon>
        <taxon>Mollusca</taxon>
        <taxon>Gastropoda</taxon>
        <taxon>Caenogastropoda</taxon>
        <taxon>Sorbeoconcha</taxon>
        <taxon>Cerithioidea</taxon>
        <taxon>Batillariidae</taxon>
        <taxon>Batillaria</taxon>
    </lineage>
</organism>
<comment type="caution">
    <text evidence="2">The sequence shown here is derived from an EMBL/GenBank/DDBJ whole genome shotgun (WGS) entry which is preliminary data.</text>
</comment>
<evidence type="ECO:0000313" key="2">
    <source>
        <dbReference type="EMBL" id="KAK7501041.1"/>
    </source>
</evidence>
<sequence>MLGEAAPGAGGKSEGNVLIVILAHFPGRVAGGLLAALTRRQADGGQRSLISG</sequence>
<feature type="non-terminal residue" evidence="2">
    <location>
        <position position="52"/>
    </location>
</feature>
<dbReference type="Proteomes" id="UP001519460">
    <property type="component" value="Unassembled WGS sequence"/>
</dbReference>
<keyword evidence="1" id="KW-1133">Transmembrane helix</keyword>
<name>A0ABD0LNN5_9CAEN</name>
<keyword evidence="1" id="KW-0472">Membrane</keyword>
<accession>A0ABD0LNN5</accession>
<keyword evidence="3" id="KW-1185">Reference proteome</keyword>
<feature type="transmembrane region" description="Helical" evidence="1">
    <location>
        <begin position="17"/>
        <end position="37"/>
    </location>
</feature>
<proteinExistence type="predicted"/>
<gene>
    <name evidence="2" type="ORF">BaRGS_00007526</name>
</gene>
<keyword evidence="1" id="KW-0812">Transmembrane</keyword>
<protein>
    <submittedName>
        <fullName evidence="2">Uncharacterized protein</fullName>
    </submittedName>
</protein>
<reference evidence="2 3" key="1">
    <citation type="journal article" date="2023" name="Sci. Data">
        <title>Genome assembly of the Korean intertidal mud-creeper Batillaria attramentaria.</title>
        <authorList>
            <person name="Patra A.K."/>
            <person name="Ho P.T."/>
            <person name="Jun S."/>
            <person name="Lee S.J."/>
            <person name="Kim Y."/>
            <person name="Won Y.J."/>
        </authorList>
    </citation>
    <scope>NUCLEOTIDE SEQUENCE [LARGE SCALE GENOMIC DNA]</scope>
    <source>
        <strain evidence="2">Wonlab-2016</strain>
    </source>
</reference>
<evidence type="ECO:0000313" key="3">
    <source>
        <dbReference type="Proteomes" id="UP001519460"/>
    </source>
</evidence>
<evidence type="ECO:0000256" key="1">
    <source>
        <dbReference type="SAM" id="Phobius"/>
    </source>
</evidence>
<dbReference type="AlphaFoldDB" id="A0ABD0LNN5"/>